<organism evidence="2 3">
    <name type="scientific">Caerostris darwini</name>
    <dbReference type="NCBI Taxonomy" id="1538125"/>
    <lineage>
        <taxon>Eukaryota</taxon>
        <taxon>Metazoa</taxon>
        <taxon>Ecdysozoa</taxon>
        <taxon>Arthropoda</taxon>
        <taxon>Chelicerata</taxon>
        <taxon>Arachnida</taxon>
        <taxon>Araneae</taxon>
        <taxon>Araneomorphae</taxon>
        <taxon>Entelegynae</taxon>
        <taxon>Araneoidea</taxon>
        <taxon>Araneidae</taxon>
        <taxon>Caerostris</taxon>
    </lineage>
</organism>
<name>A0AAV4WJY4_9ARAC</name>
<dbReference type="AlphaFoldDB" id="A0AAV4WJY4"/>
<feature type="region of interest" description="Disordered" evidence="1">
    <location>
        <begin position="1"/>
        <end position="22"/>
    </location>
</feature>
<evidence type="ECO:0000313" key="3">
    <source>
        <dbReference type="Proteomes" id="UP001054837"/>
    </source>
</evidence>
<feature type="region of interest" description="Disordered" evidence="1">
    <location>
        <begin position="95"/>
        <end position="120"/>
    </location>
</feature>
<accession>A0AAV4WJY4</accession>
<gene>
    <name evidence="2" type="ORF">CDAR_43141</name>
</gene>
<reference evidence="2 3" key="1">
    <citation type="submission" date="2021-06" db="EMBL/GenBank/DDBJ databases">
        <title>Caerostris darwini draft genome.</title>
        <authorList>
            <person name="Kono N."/>
            <person name="Arakawa K."/>
        </authorList>
    </citation>
    <scope>NUCLEOTIDE SEQUENCE [LARGE SCALE GENOMIC DNA]</scope>
</reference>
<keyword evidence="3" id="KW-1185">Reference proteome</keyword>
<dbReference type="Proteomes" id="UP001054837">
    <property type="component" value="Unassembled WGS sequence"/>
</dbReference>
<comment type="caution">
    <text evidence="2">The sequence shown here is derived from an EMBL/GenBank/DDBJ whole genome shotgun (WGS) entry which is preliminary data.</text>
</comment>
<dbReference type="EMBL" id="BPLQ01014670">
    <property type="protein sequence ID" value="GIY81873.1"/>
    <property type="molecule type" value="Genomic_DNA"/>
</dbReference>
<evidence type="ECO:0000313" key="2">
    <source>
        <dbReference type="EMBL" id="GIY81873.1"/>
    </source>
</evidence>
<evidence type="ECO:0000256" key="1">
    <source>
        <dbReference type="SAM" id="MobiDB-lite"/>
    </source>
</evidence>
<sequence>MTPIEEEDSERTQDSPSKTSMGTLWDIQGILPTIEASHDGFRASGFPIQNKYTYGSINQAFVHLSSQSASSNEDFNPKRLPCHCVINVPTIEKGPDFNPLLNQKPKRDPYRVGKRKPPPLSQNITISREEVCGALCFDGCHSVEKRSIPGSE</sequence>
<protein>
    <submittedName>
        <fullName evidence="2">Uncharacterized protein</fullName>
    </submittedName>
</protein>
<proteinExistence type="predicted"/>